<feature type="compositionally biased region" description="Pro residues" evidence="5">
    <location>
        <begin position="334"/>
        <end position="348"/>
    </location>
</feature>
<keyword evidence="2" id="KW-0645">Protease</keyword>
<dbReference type="GeneID" id="37266526"/>
<dbReference type="SMART" id="SM00165">
    <property type="entry name" value="UBA"/>
    <property type="match status" value="1"/>
</dbReference>
<feature type="region of interest" description="Disordered" evidence="5">
    <location>
        <begin position="330"/>
        <end position="360"/>
    </location>
</feature>
<dbReference type="EMBL" id="KZ819284">
    <property type="protein sequence ID" value="PWO00639.1"/>
    <property type="molecule type" value="Genomic_DNA"/>
</dbReference>
<dbReference type="InterPro" id="IPR021109">
    <property type="entry name" value="Peptidase_aspartic_dom_sf"/>
</dbReference>
<dbReference type="PANTHER" id="PTHR12917">
    <property type="entry name" value="ASPARTYL PROTEASE DDI-RELATED"/>
    <property type="match status" value="1"/>
</dbReference>
<dbReference type="GO" id="GO:0004190">
    <property type="term" value="F:aspartic-type endopeptidase activity"/>
    <property type="evidence" value="ECO:0007669"/>
    <property type="project" value="UniProtKB-KW"/>
</dbReference>
<comment type="similarity">
    <text evidence="1">Belongs to the DDI1 family.</text>
</comment>
<dbReference type="InterPro" id="IPR015940">
    <property type="entry name" value="UBA"/>
</dbReference>
<keyword evidence="4" id="KW-0378">Hydrolase</keyword>
<dbReference type="InterPro" id="IPR009060">
    <property type="entry name" value="UBA-like_sf"/>
</dbReference>
<proteinExistence type="inferred from homology"/>
<dbReference type="GO" id="GO:0006289">
    <property type="term" value="P:nucleotide-excision repair"/>
    <property type="evidence" value="ECO:0007669"/>
    <property type="project" value="InterPro"/>
</dbReference>
<name>A0A316ZHX1_9BASI</name>
<feature type="compositionally biased region" description="Low complexity" evidence="5">
    <location>
        <begin position="36"/>
        <end position="58"/>
    </location>
</feature>
<dbReference type="InterPro" id="IPR036353">
    <property type="entry name" value="XPC-bd_sf"/>
</dbReference>
<dbReference type="GO" id="GO:0043161">
    <property type="term" value="P:proteasome-mediated ubiquitin-dependent protein catabolic process"/>
    <property type="evidence" value="ECO:0007669"/>
    <property type="project" value="InterPro"/>
</dbReference>
<feature type="domain" description="UBA" evidence="6">
    <location>
        <begin position="355"/>
        <end position="394"/>
    </location>
</feature>
<keyword evidence="8" id="KW-1185">Reference proteome</keyword>
<feature type="compositionally biased region" description="Low complexity" evidence="5">
    <location>
        <begin position="233"/>
        <end position="243"/>
    </location>
</feature>
<dbReference type="STRING" id="58919.A0A316ZHX1"/>
<reference evidence="7 8" key="1">
    <citation type="journal article" date="2018" name="Mol. Biol. Evol.">
        <title>Broad Genomic Sampling Reveals a Smut Pathogenic Ancestry of the Fungal Clade Ustilaginomycotina.</title>
        <authorList>
            <person name="Kijpornyongpan T."/>
            <person name="Mondo S.J."/>
            <person name="Barry K."/>
            <person name="Sandor L."/>
            <person name="Lee J."/>
            <person name="Lipzen A."/>
            <person name="Pangilinan J."/>
            <person name="LaButti K."/>
            <person name="Hainaut M."/>
            <person name="Henrissat B."/>
            <person name="Grigoriev I.V."/>
            <person name="Spatafora J.W."/>
            <person name="Aime M.C."/>
        </authorList>
    </citation>
    <scope>NUCLEOTIDE SEQUENCE [LARGE SCALE GENOMIC DNA]</scope>
    <source>
        <strain evidence="7 8">MCA 4186</strain>
    </source>
</reference>
<accession>A0A316ZHX1</accession>
<evidence type="ECO:0000313" key="7">
    <source>
        <dbReference type="EMBL" id="PWO00639.1"/>
    </source>
</evidence>
<organism evidence="7 8">
    <name type="scientific">Tilletiopsis washingtonensis</name>
    <dbReference type="NCBI Taxonomy" id="58919"/>
    <lineage>
        <taxon>Eukaryota</taxon>
        <taxon>Fungi</taxon>
        <taxon>Dikarya</taxon>
        <taxon>Basidiomycota</taxon>
        <taxon>Ustilaginomycotina</taxon>
        <taxon>Exobasidiomycetes</taxon>
        <taxon>Entylomatales</taxon>
        <taxon>Entylomatales incertae sedis</taxon>
        <taxon>Tilletiopsis</taxon>
    </lineage>
</organism>
<keyword evidence="3" id="KW-0064">Aspartyl protease</keyword>
<evidence type="ECO:0000256" key="2">
    <source>
        <dbReference type="ARBA" id="ARBA00022670"/>
    </source>
</evidence>
<protein>
    <recommendedName>
        <fullName evidence="6">UBA domain-containing protein</fullName>
    </recommendedName>
</protein>
<evidence type="ECO:0000256" key="1">
    <source>
        <dbReference type="ARBA" id="ARBA00009136"/>
    </source>
</evidence>
<dbReference type="Gene3D" id="1.10.8.10">
    <property type="entry name" value="DNA helicase RuvA subunit, C-terminal domain"/>
    <property type="match status" value="1"/>
</dbReference>
<evidence type="ECO:0000313" key="8">
    <source>
        <dbReference type="Proteomes" id="UP000245946"/>
    </source>
</evidence>
<feature type="region of interest" description="Disordered" evidence="5">
    <location>
        <begin position="35"/>
        <end position="58"/>
    </location>
</feature>
<dbReference type="Proteomes" id="UP000245946">
    <property type="component" value="Unassembled WGS sequence"/>
</dbReference>
<feature type="region of interest" description="Disordered" evidence="5">
    <location>
        <begin position="200"/>
        <end position="246"/>
    </location>
</feature>
<dbReference type="PROSITE" id="PS50030">
    <property type="entry name" value="UBA"/>
    <property type="match status" value="1"/>
</dbReference>
<dbReference type="RefSeq" id="XP_025600917.1">
    <property type="nucleotide sequence ID" value="XM_025738980.1"/>
</dbReference>
<dbReference type="SUPFAM" id="SSF101238">
    <property type="entry name" value="XPC-binding domain"/>
    <property type="match status" value="1"/>
</dbReference>
<dbReference type="GO" id="GO:0003684">
    <property type="term" value="F:damaged DNA binding"/>
    <property type="evidence" value="ECO:0007669"/>
    <property type="project" value="InterPro"/>
</dbReference>
<dbReference type="AlphaFoldDB" id="A0A316ZHX1"/>
<gene>
    <name evidence="7" type="ORF">FA09DRAFT_107943</name>
</gene>
<evidence type="ECO:0000256" key="5">
    <source>
        <dbReference type="SAM" id="MobiDB-lite"/>
    </source>
</evidence>
<dbReference type="OrthoDB" id="1047367at2759"/>
<dbReference type="PANTHER" id="PTHR12917:SF1">
    <property type="entry name" value="AT13091P"/>
    <property type="match status" value="1"/>
</dbReference>
<dbReference type="Gene3D" id="2.40.70.10">
    <property type="entry name" value="Acid Proteases"/>
    <property type="match status" value="1"/>
</dbReference>
<evidence type="ECO:0000256" key="4">
    <source>
        <dbReference type="ARBA" id="ARBA00022801"/>
    </source>
</evidence>
<evidence type="ECO:0000256" key="3">
    <source>
        <dbReference type="ARBA" id="ARBA00022750"/>
    </source>
</evidence>
<evidence type="ECO:0000259" key="6">
    <source>
        <dbReference type="PROSITE" id="PS50030"/>
    </source>
</evidence>
<dbReference type="SUPFAM" id="SSF46934">
    <property type="entry name" value="UBA-like"/>
    <property type="match status" value="1"/>
</dbReference>
<sequence length="394" mass="40959">MLTVATDDDTFQLDVEPGTTLELLAGVLEAETGVPRRPAAAAPARGAQQGGAPSASDQAEMLRQQIIADPQLMAQLRSARPQLAEAVHGPPERFLELLNAERQAADAATLARQRAEMELAAADEFDIDAQRRIEEAIRQERVMENLESAMEYNPEAFGTVTMLYVDSEVNGVKASHNHEPGLCRALRHHAAHRHALCGHRARRGHGQDPRPHPPSSGACSPARHGAIADSWHSSSSATSSSSPSPSPGVDFLFGLDQLKRHQMSIDLAQNALICDGRKIRFLSEHELPASATFGEEDAAATSSGAAAPAAAAAAGSSAAAPASSSAAALAPRAQAPPAPAAPAPPSAPAPAAGSRWPAESVQQLRDLGATESQAIAMLDAAGGNVDAAASFLFQ</sequence>